<reference evidence="1 2" key="1">
    <citation type="submission" date="2024-03" db="EMBL/GenBank/DDBJ databases">
        <authorList>
            <person name="Gkanogiannis A."/>
            <person name="Becerra Lopez-Lavalle L."/>
        </authorList>
    </citation>
    <scope>NUCLEOTIDE SEQUENCE [LARGE SCALE GENOMIC DNA]</scope>
</reference>
<sequence length="116" mass="13495">MLFRFQASRAFLPLTNSCFLRFGPSKQLGFTSISSSPTKSFAKMGSDHYTFGRYKIDPKEVFYCTSLSYAMVNLRPLVPGHILFGARLLDNIRRPLYDDYRREPLIYQTFHHEPGF</sequence>
<dbReference type="Proteomes" id="UP001642487">
    <property type="component" value="Chromosome 5"/>
</dbReference>
<evidence type="ECO:0000313" key="2">
    <source>
        <dbReference type="Proteomes" id="UP001642487"/>
    </source>
</evidence>
<accession>A0ABP0YSE1</accession>
<proteinExistence type="predicted"/>
<keyword evidence="2" id="KW-1185">Reference proteome</keyword>
<dbReference type="EMBL" id="OZ021739">
    <property type="protein sequence ID" value="CAK9321412.1"/>
    <property type="molecule type" value="Genomic_DNA"/>
</dbReference>
<gene>
    <name evidence="1" type="ORF">CITCOLO1_LOCUS13483</name>
</gene>
<protein>
    <submittedName>
        <fullName evidence="1">Uncharacterized protein</fullName>
    </submittedName>
</protein>
<dbReference type="PANTHER" id="PTHR46243:SF1">
    <property type="entry name" value="BIS(5'-ADENOSYL)-TRIPHOSPHATASE"/>
    <property type="match status" value="1"/>
</dbReference>
<dbReference type="Gene3D" id="3.30.428.10">
    <property type="entry name" value="HIT-like"/>
    <property type="match status" value="1"/>
</dbReference>
<dbReference type="InterPro" id="IPR036265">
    <property type="entry name" value="HIT-like_sf"/>
</dbReference>
<organism evidence="1 2">
    <name type="scientific">Citrullus colocynthis</name>
    <name type="common">colocynth</name>
    <dbReference type="NCBI Taxonomy" id="252529"/>
    <lineage>
        <taxon>Eukaryota</taxon>
        <taxon>Viridiplantae</taxon>
        <taxon>Streptophyta</taxon>
        <taxon>Embryophyta</taxon>
        <taxon>Tracheophyta</taxon>
        <taxon>Spermatophyta</taxon>
        <taxon>Magnoliopsida</taxon>
        <taxon>eudicotyledons</taxon>
        <taxon>Gunneridae</taxon>
        <taxon>Pentapetalae</taxon>
        <taxon>rosids</taxon>
        <taxon>fabids</taxon>
        <taxon>Cucurbitales</taxon>
        <taxon>Cucurbitaceae</taxon>
        <taxon>Benincaseae</taxon>
        <taxon>Citrullus</taxon>
    </lineage>
</organism>
<dbReference type="PANTHER" id="PTHR46243">
    <property type="entry name" value="BIS(5'-ADENOSYL)-TRIPHOSPHATASE"/>
    <property type="match status" value="1"/>
</dbReference>
<name>A0ABP0YSE1_9ROSI</name>
<dbReference type="InterPro" id="IPR051884">
    <property type="entry name" value="Bis(5'-adenosyl)-TPase_reg"/>
</dbReference>
<evidence type="ECO:0000313" key="1">
    <source>
        <dbReference type="EMBL" id="CAK9321412.1"/>
    </source>
</evidence>